<accession>A0AAN9EL47</accession>
<feature type="chain" id="PRO_5042942644" description="Secreted protein" evidence="1">
    <location>
        <begin position="19"/>
        <end position="99"/>
    </location>
</feature>
<name>A0AAN9EL47_CROPI</name>
<organism evidence="2 3">
    <name type="scientific">Crotalaria pallida</name>
    <name type="common">Smooth rattlebox</name>
    <name type="synonym">Crotalaria striata</name>
    <dbReference type="NCBI Taxonomy" id="3830"/>
    <lineage>
        <taxon>Eukaryota</taxon>
        <taxon>Viridiplantae</taxon>
        <taxon>Streptophyta</taxon>
        <taxon>Embryophyta</taxon>
        <taxon>Tracheophyta</taxon>
        <taxon>Spermatophyta</taxon>
        <taxon>Magnoliopsida</taxon>
        <taxon>eudicotyledons</taxon>
        <taxon>Gunneridae</taxon>
        <taxon>Pentapetalae</taxon>
        <taxon>rosids</taxon>
        <taxon>fabids</taxon>
        <taxon>Fabales</taxon>
        <taxon>Fabaceae</taxon>
        <taxon>Papilionoideae</taxon>
        <taxon>50 kb inversion clade</taxon>
        <taxon>genistoids sensu lato</taxon>
        <taxon>core genistoids</taxon>
        <taxon>Crotalarieae</taxon>
        <taxon>Crotalaria</taxon>
    </lineage>
</organism>
<proteinExistence type="predicted"/>
<keyword evidence="3" id="KW-1185">Reference proteome</keyword>
<gene>
    <name evidence="2" type="ORF">RIF29_24727</name>
</gene>
<protein>
    <recommendedName>
        <fullName evidence="4">Secreted protein</fullName>
    </recommendedName>
</protein>
<feature type="signal peptide" evidence="1">
    <location>
        <begin position="1"/>
        <end position="18"/>
    </location>
</feature>
<dbReference type="AlphaFoldDB" id="A0AAN9EL47"/>
<evidence type="ECO:0000313" key="3">
    <source>
        <dbReference type="Proteomes" id="UP001372338"/>
    </source>
</evidence>
<evidence type="ECO:0000256" key="1">
    <source>
        <dbReference type="SAM" id="SignalP"/>
    </source>
</evidence>
<evidence type="ECO:0000313" key="2">
    <source>
        <dbReference type="EMBL" id="KAK7259129.1"/>
    </source>
</evidence>
<reference evidence="2 3" key="1">
    <citation type="submission" date="2024-01" db="EMBL/GenBank/DDBJ databases">
        <title>The genomes of 5 underutilized Papilionoideae crops provide insights into root nodulation and disease resistanc.</title>
        <authorList>
            <person name="Yuan L."/>
        </authorList>
    </citation>
    <scope>NUCLEOTIDE SEQUENCE [LARGE SCALE GENOMIC DNA]</scope>
    <source>
        <strain evidence="2">ZHUSHIDOU_FW_LH</strain>
        <tissue evidence="2">Leaf</tissue>
    </source>
</reference>
<dbReference type="EMBL" id="JAYWIO010000005">
    <property type="protein sequence ID" value="KAK7259129.1"/>
    <property type="molecule type" value="Genomic_DNA"/>
</dbReference>
<dbReference type="Proteomes" id="UP001372338">
    <property type="component" value="Unassembled WGS sequence"/>
</dbReference>
<evidence type="ECO:0008006" key="4">
    <source>
        <dbReference type="Google" id="ProtNLM"/>
    </source>
</evidence>
<sequence length="99" mass="10891">MVILVALSMSLHALLVCALCVVSVFSCVCGVKVVASVSYMSTLMEQEYDTTALLWSAYNHDENGFESESRHFCRWSQGLYFEESPAVEPESVAKDGSSI</sequence>
<comment type="caution">
    <text evidence="2">The sequence shown here is derived from an EMBL/GenBank/DDBJ whole genome shotgun (WGS) entry which is preliminary data.</text>
</comment>
<keyword evidence="1" id="KW-0732">Signal</keyword>